<evidence type="ECO:0000313" key="4">
    <source>
        <dbReference type="Proteomes" id="UP001055219"/>
    </source>
</evidence>
<name>A0A9Q0BCV2_9HYPO</name>
<evidence type="ECO:0000259" key="1">
    <source>
        <dbReference type="Pfam" id="PF13409"/>
    </source>
</evidence>
<dbReference type="InterPro" id="IPR004045">
    <property type="entry name" value="Glutathione_S-Trfase_N"/>
</dbReference>
<gene>
    <name evidence="3" type="ORF">J7T54_000230</name>
</gene>
<dbReference type="InterPro" id="IPR054416">
    <property type="entry name" value="GST_UstS-like_C"/>
</dbReference>
<dbReference type="EMBL" id="JAGIXG020000039">
    <property type="protein sequence ID" value="KAI6779930.1"/>
    <property type="molecule type" value="Genomic_DNA"/>
</dbReference>
<feature type="domain" description="Glutathione S-transferase UstS-like C-terminal" evidence="2">
    <location>
        <begin position="188"/>
        <end position="273"/>
    </location>
</feature>
<reference evidence="3" key="2">
    <citation type="submission" date="2022-07" db="EMBL/GenBank/DDBJ databases">
        <authorList>
            <person name="Goncalves M.F.M."/>
            <person name="Hilario S."/>
            <person name="Van De Peer Y."/>
            <person name="Esteves A.C."/>
            <person name="Alves A."/>
        </authorList>
    </citation>
    <scope>NUCLEOTIDE SEQUENCE</scope>
    <source>
        <strain evidence="3">MUM 19.33</strain>
    </source>
</reference>
<sequence length="278" mass="30672">MTAEQPLRFWDIKSSPPVEKTCYAPNPWKARLALNFKAVPYGTTWTPITDVTRVRTALAVPPVRKFADGSDFHTLPLLFNPATGEYLGDSFDIAVYLQKHYPDAGAGDLFPPQPPAALNFTVPPGAEILIPLTEARPGAFQDYAQFNVHVDAAFTLHVQLAMDRFPFDPATEDASKAVFTGRAGVNAWEDLLLTGEARVQMLASFERMLGGLAVLYRRDESGPFLLGTKASYADCIVGGWLRMMAATLPWNEWEALRGWHNGTFGRLHDALDAFATVK</sequence>
<dbReference type="AlphaFoldDB" id="A0A9Q0BCV2"/>
<dbReference type="SUPFAM" id="SSF52833">
    <property type="entry name" value="Thioredoxin-like"/>
    <property type="match status" value="1"/>
</dbReference>
<evidence type="ECO:0000259" key="2">
    <source>
        <dbReference type="Pfam" id="PF22041"/>
    </source>
</evidence>
<dbReference type="OrthoDB" id="4951845at2759"/>
<accession>A0A9Q0BCV2</accession>
<proteinExistence type="predicted"/>
<dbReference type="RefSeq" id="XP_051360786.1">
    <property type="nucleotide sequence ID" value="XM_051508032.1"/>
</dbReference>
<dbReference type="Proteomes" id="UP001055219">
    <property type="component" value="Unassembled WGS sequence"/>
</dbReference>
<comment type="caution">
    <text evidence="3">The sequence shown here is derived from an EMBL/GenBank/DDBJ whole genome shotgun (WGS) entry which is preliminary data.</text>
</comment>
<evidence type="ECO:0000313" key="3">
    <source>
        <dbReference type="EMBL" id="KAI6779930.1"/>
    </source>
</evidence>
<organism evidence="3 4">
    <name type="scientific">Emericellopsis cladophorae</name>
    <dbReference type="NCBI Taxonomy" id="2686198"/>
    <lineage>
        <taxon>Eukaryota</taxon>
        <taxon>Fungi</taxon>
        <taxon>Dikarya</taxon>
        <taxon>Ascomycota</taxon>
        <taxon>Pezizomycotina</taxon>
        <taxon>Sordariomycetes</taxon>
        <taxon>Hypocreomycetidae</taxon>
        <taxon>Hypocreales</taxon>
        <taxon>Bionectriaceae</taxon>
        <taxon>Emericellopsis</taxon>
    </lineage>
</organism>
<dbReference type="Gene3D" id="3.40.30.10">
    <property type="entry name" value="Glutaredoxin"/>
    <property type="match status" value="1"/>
</dbReference>
<dbReference type="SUPFAM" id="SSF47616">
    <property type="entry name" value="GST C-terminal domain-like"/>
    <property type="match status" value="1"/>
</dbReference>
<dbReference type="Pfam" id="PF13409">
    <property type="entry name" value="GST_N_2"/>
    <property type="match status" value="1"/>
</dbReference>
<evidence type="ECO:0008006" key="5">
    <source>
        <dbReference type="Google" id="ProtNLM"/>
    </source>
</evidence>
<protein>
    <recommendedName>
        <fullName evidence="5">GST N-terminal domain-containing protein</fullName>
    </recommendedName>
</protein>
<feature type="domain" description="GST N-terminal" evidence="1">
    <location>
        <begin position="25"/>
        <end position="99"/>
    </location>
</feature>
<dbReference type="GeneID" id="75826751"/>
<dbReference type="InterPro" id="IPR036282">
    <property type="entry name" value="Glutathione-S-Trfase_C_sf"/>
</dbReference>
<dbReference type="Gene3D" id="1.20.1050.10">
    <property type="match status" value="1"/>
</dbReference>
<dbReference type="Pfam" id="PF22041">
    <property type="entry name" value="GST_C_7"/>
    <property type="match status" value="1"/>
</dbReference>
<reference evidence="3" key="1">
    <citation type="journal article" date="2021" name="J Fungi (Basel)">
        <title>Genomic and Metabolomic Analyses of the Marine Fungus Emericellopsis cladophorae: Insights into Saltwater Adaptability Mechanisms and Its Biosynthetic Potential.</title>
        <authorList>
            <person name="Goncalves M.F.M."/>
            <person name="Hilario S."/>
            <person name="Van de Peer Y."/>
            <person name="Esteves A.C."/>
            <person name="Alves A."/>
        </authorList>
    </citation>
    <scope>NUCLEOTIDE SEQUENCE</scope>
    <source>
        <strain evidence="3">MUM 19.33</strain>
    </source>
</reference>
<keyword evidence="4" id="KW-1185">Reference proteome</keyword>
<dbReference type="InterPro" id="IPR036249">
    <property type="entry name" value="Thioredoxin-like_sf"/>
</dbReference>